<gene>
    <name evidence="2" type="ORF">BJY26_001989</name>
</gene>
<comment type="caution">
    <text evidence="2">The sequence shown here is derived from an EMBL/GenBank/DDBJ whole genome shotgun (WGS) entry which is preliminary data.</text>
</comment>
<keyword evidence="3" id="KW-1185">Reference proteome</keyword>
<comment type="similarity">
    <text evidence="1">Belongs to the proline racemase family.</text>
</comment>
<dbReference type="Gene3D" id="3.10.310.10">
    <property type="entry name" value="Diaminopimelate Epimerase, Chain A, domain 1"/>
    <property type="match status" value="2"/>
</dbReference>
<organism evidence="2 3">
    <name type="scientific">Spelaeicoccus albus</name>
    <dbReference type="NCBI Taxonomy" id="1280376"/>
    <lineage>
        <taxon>Bacteria</taxon>
        <taxon>Bacillati</taxon>
        <taxon>Actinomycetota</taxon>
        <taxon>Actinomycetes</taxon>
        <taxon>Micrococcales</taxon>
        <taxon>Brevibacteriaceae</taxon>
        <taxon>Spelaeicoccus</taxon>
    </lineage>
</organism>
<dbReference type="SUPFAM" id="SSF54506">
    <property type="entry name" value="Diaminopimelate epimerase-like"/>
    <property type="match status" value="1"/>
</dbReference>
<evidence type="ECO:0000313" key="2">
    <source>
        <dbReference type="EMBL" id="NYI67683.1"/>
    </source>
</evidence>
<dbReference type="EMBL" id="JACBZP010000001">
    <property type="protein sequence ID" value="NYI67683.1"/>
    <property type="molecule type" value="Genomic_DNA"/>
</dbReference>
<protein>
    <submittedName>
        <fullName evidence="2">Proline racemase</fullName>
    </submittedName>
</protein>
<dbReference type="PANTHER" id="PTHR33442">
    <property type="entry name" value="TRANS-3-HYDROXY-L-PROLINE DEHYDRATASE"/>
    <property type="match status" value="1"/>
</dbReference>
<reference evidence="2 3" key="1">
    <citation type="submission" date="2020-07" db="EMBL/GenBank/DDBJ databases">
        <title>Sequencing the genomes of 1000 actinobacteria strains.</title>
        <authorList>
            <person name="Klenk H.-P."/>
        </authorList>
    </citation>
    <scope>NUCLEOTIDE SEQUENCE [LARGE SCALE GENOMIC DNA]</scope>
    <source>
        <strain evidence="2 3">DSM 26341</strain>
    </source>
</reference>
<evidence type="ECO:0000256" key="1">
    <source>
        <dbReference type="ARBA" id="ARBA00007529"/>
    </source>
</evidence>
<dbReference type="PANTHER" id="PTHR33442:SF1">
    <property type="entry name" value="TRANS-3-HYDROXY-L-PROLINE DEHYDRATASE"/>
    <property type="match status" value="1"/>
</dbReference>
<accession>A0A7Z0IHD5</accession>
<name>A0A7Z0IHD5_9MICO</name>
<dbReference type="PIRSF" id="PIRSF029792">
    <property type="entry name" value="Pro_racemase"/>
    <property type="match status" value="1"/>
</dbReference>
<dbReference type="AlphaFoldDB" id="A0A7Z0IHD5"/>
<dbReference type="GO" id="GO:0016836">
    <property type="term" value="F:hydro-lyase activity"/>
    <property type="evidence" value="ECO:0007669"/>
    <property type="project" value="TreeGrafter"/>
</dbReference>
<dbReference type="Proteomes" id="UP000539111">
    <property type="component" value="Unassembled WGS sequence"/>
</dbReference>
<proteinExistence type="inferred from homology"/>
<evidence type="ECO:0000313" key="3">
    <source>
        <dbReference type="Proteomes" id="UP000539111"/>
    </source>
</evidence>
<sequence>MTVMPVAEFATVDYHTGGEPFRIVMPVAGAGGNAVADVLSGRAGHTTVAERRMAAIASPEVQRVRRILCSEPRGHADMYGGFLTPPDDAGADFGVLFWHKDGFSTACGHGTIALGTWAVESGRVRADPDGDTDVVIDVPSGRVTARVTCAGGRVDSAAFLGVSSWVADRRVPLVLPGRTVEVDIAYAGAFYASLPASALDLTVEPARYADLVDAGRRIKHAADTHPAARHPSDDRLSGIYGTILYDEAAGATAAGAAVRQRNLTVFADGQADRSPCGSGTCARMALLAASGTLTMSNSLIHTSIVGSTFTGRIRGFTSEFGNDAVVPEVTGSAYRTGRSTFVVDDRDELAEGFVLR</sequence>
<dbReference type="InterPro" id="IPR008794">
    <property type="entry name" value="Pro_racemase_fam"/>
</dbReference>
<dbReference type="Pfam" id="PF05544">
    <property type="entry name" value="Pro_racemase"/>
    <property type="match status" value="1"/>
</dbReference>
<dbReference type="SFLD" id="SFLDS00028">
    <property type="entry name" value="Proline_Racemase"/>
    <property type="match status" value="1"/>
</dbReference>